<comment type="catalytic activity">
    <reaction evidence="10">
        <text>12-octadecanoyloxy-octadecanoate + H2O = 12-hydroxyoctadecanoate + octadecanoate + H(+)</text>
        <dbReference type="Rhea" id="RHEA:52080"/>
        <dbReference type="ChEBI" id="CHEBI:15377"/>
        <dbReference type="ChEBI" id="CHEBI:15378"/>
        <dbReference type="ChEBI" id="CHEBI:25629"/>
        <dbReference type="ChEBI" id="CHEBI:84201"/>
        <dbReference type="ChEBI" id="CHEBI:136330"/>
    </reaction>
    <physiologicalReaction direction="left-to-right" evidence="10">
        <dbReference type="Rhea" id="RHEA:52081"/>
    </physiologicalReaction>
</comment>
<evidence type="ECO:0000256" key="9">
    <source>
        <dbReference type="ARBA" id="ARBA00047863"/>
    </source>
</evidence>
<dbReference type="GO" id="GO:0016020">
    <property type="term" value="C:membrane"/>
    <property type="evidence" value="ECO:0007669"/>
    <property type="project" value="InterPro"/>
</dbReference>
<evidence type="ECO:0000256" key="8">
    <source>
        <dbReference type="ARBA" id="ARBA00047427"/>
    </source>
</evidence>
<evidence type="ECO:0000256" key="4">
    <source>
        <dbReference type="ARBA" id="ARBA00022692"/>
    </source>
</evidence>
<dbReference type="GeneID" id="110080873"/>
<name>A0A6J0U0H8_9SAUR</name>
<comment type="subcellular location">
    <subcellularLocation>
        <location evidence="2">Endomembrane system</location>
        <topology evidence="2">Multi-pass membrane protein</topology>
    </subcellularLocation>
</comment>
<comment type="catalytic activity">
    <reaction evidence="7">
        <text>12-hexadecanoyloxy-octadecanoate + H2O = 12-hydroxyoctadecanoate + hexadecanoate + H(+)</text>
        <dbReference type="Rhea" id="RHEA:52056"/>
        <dbReference type="ChEBI" id="CHEBI:7896"/>
        <dbReference type="ChEBI" id="CHEBI:15377"/>
        <dbReference type="ChEBI" id="CHEBI:15378"/>
        <dbReference type="ChEBI" id="CHEBI:83677"/>
        <dbReference type="ChEBI" id="CHEBI:84201"/>
    </reaction>
    <physiologicalReaction direction="left-to-right" evidence="7">
        <dbReference type="Rhea" id="RHEA:52057"/>
    </physiologicalReaction>
</comment>
<keyword evidence="4 17" id="KW-0812">Transmembrane</keyword>
<evidence type="ECO:0000256" key="17">
    <source>
        <dbReference type="SAM" id="Phobius"/>
    </source>
</evidence>
<evidence type="ECO:0000256" key="13">
    <source>
        <dbReference type="ARBA" id="ARBA00049221"/>
    </source>
</evidence>
<accession>A0A6J0U0H8</accession>
<dbReference type="KEGG" id="pvt:110080873"/>
<keyword evidence="5 17" id="KW-1133">Transmembrane helix</keyword>
<evidence type="ECO:0000313" key="18">
    <source>
        <dbReference type="Proteomes" id="UP001652642"/>
    </source>
</evidence>
<dbReference type="GO" id="GO:0012505">
    <property type="term" value="C:endomembrane system"/>
    <property type="evidence" value="ECO:0007669"/>
    <property type="project" value="UniProtKB-SubCell"/>
</dbReference>
<proteinExistence type="inferred from homology"/>
<gene>
    <name evidence="19" type="primary">ADTRP</name>
</gene>
<evidence type="ECO:0000256" key="7">
    <source>
        <dbReference type="ARBA" id="ARBA00047368"/>
    </source>
</evidence>
<comment type="catalytic activity">
    <reaction evidence="16">
        <text>12-(9Z-hexadecenoyloxy)-octadecanoate + H2O = 12-hydroxyoctadecanoate + (9Z)-hexadecenoate + H(+)</text>
        <dbReference type="Rhea" id="RHEA:52072"/>
        <dbReference type="ChEBI" id="CHEBI:15377"/>
        <dbReference type="ChEBI" id="CHEBI:15378"/>
        <dbReference type="ChEBI" id="CHEBI:32372"/>
        <dbReference type="ChEBI" id="CHEBI:84201"/>
        <dbReference type="ChEBI" id="CHEBI:136312"/>
    </reaction>
    <physiologicalReaction direction="left-to-right" evidence="16">
        <dbReference type="Rhea" id="RHEA:52073"/>
    </physiologicalReaction>
</comment>
<dbReference type="Proteomes" id="UP001652642">
    <property type="component" value="Chromosome 4"/>
</dbReference>
<evidence type="ECO:0000256" key="6">
    <source>
        <dbReference type="ARBA" id="ARBA00023136"/>
    </source>
</evidence>
<feature type="transmembrane region" description="Helical" evidence="17">
    <location>
        <begin position="197"/>
        <end position="214"/>
    </location>
</feature>
<evidence type="ECO:0000313" key="19">
    <source>
        <dbReference type="RefSeq" id="XP_020652790.2"/>
    </source>
</evidence>
<comment type="catalytic activity">
    <reaction evidence="12">
        <text>9-(9Z-octadecenoyloxy)-octadecanoate + H2O = 9-hydroxy-octadecanoate + (9Z)-octadecenoate + H(+)</text>
        <dbReference type="Rhea" id="RHEA:52048"/>
        <dbReference type="ChEBI" id="CHEBI:15377"/>
        <dbReference type="ChEBI" id="CHEBI:15378"/>
        <dbReference type="ChEBI" id="CHEBI:30823"/>
        <dbReference type="ChEBI" id="CHEBI:136282"/>
        <dbReference type="ChEBI" id="CHEBI:136286"/>
    </reaction>
    <physiologicalReaction direction="left-to-right" evidence="12">
        <dbReference type="Rhea" id="RHEA:52049"/>
    </physiologicalReaction>
</comment>
<comment type="catalytic activity">
    <reaction evidence="15">
        <text>13-(9Z-hexadecenoyloxy)-octadecanoate + H2O = 13-hydroxy-octadecanoate + (9Z)-hexadecenoate + H(+)</text>
        <dbReference type="Rhea" id="RHEA:52076"/>
        <dbReference type="ChEBI" id="CHEBI:15377"/>
        <dbReference type="ChEBI" id="CHEBI:15378"/>
        <dbReference type="ChEBI" id="CHEBI:32372"/>
        <dbReference type="ChEBI" id="CHEBI:136304"/>
        <dbReference type="ChEBI" id="CHEBI:136315"/>
    </reaction>
    <physiologicalReaction direction="left-to-right" evidence="15">
        <dbReference type="Rhea" id="RHEA:52077"/>
    </physiologicalReaction>
</comment>
<dbReference type="Pfam" id="PF04750">
    <property type="entry name" value="Far-17a_AIG1"/>
    <property type="match status" value="1"/>
</dbReference>
<comment type="catalytic activity">
    <reaction evidence="8">
        <text>13-octadecanoyloxy-octadecanoate + H2O = 13-hydroxy-octadecanoate + octadecanoate + H(+)</text>
        <dbReference type="Rhea" id="RHEA:52084"/>
        <dbReference type="ChEBI" id="CHEBI:15377"/>
        <dbReference type="ChEBI" id="CHEBI:15378"/>
        <dbReference type="ChEBI" id="CHEBI:25629"/>
        <dbReference type="ChEBI" id="CHEBI:136304"/>
        <dbReference type="ChEBI" id="CHEBI:136335"/>
    </reaction>
    <physiologicalReaction direction="left-to-right" evidence="8">
        <dbReference type="Rhea" id="RHEA:52085"/>
    </physiologicalReaction>
</comment>
<dbReference type="CTD" id="84830"/>
<evidence type="ECO:0000256" key="11">
    <source>
        <dbReference type="ARBA" id="ARBA00048701"/>
    </source>
</evidence>
<evidence type="ECO:0000256" key="14">
    <source>
        <dbReference type="ARBA" id="ARBA00049296"/>
    </source>
</evidence>
<evidence type="ECO:0000256" key="2">
    <source>
        <dbReference type="ARBA" id="ARBA00004127"/>
    </source>
</evidence>
<comment type="catalytic activity">
    <reaction evidence="14">
        <text>13-(9Z-octadecenoyloxy)-octadecanoate + H2O = 13-hydroxy-octadecanoate + (9Z)-octadecenoate + H(+)</text>
        <dbReference type="Rhea" id="RHEA:52064"/>
        <dbReference type="ChEBI" id="CHEBI:15377"/>
        <dbReference type="ChEBI" id="CHEBI:15378"/>
        <dbReference type="ChEBI" id="CHEBI:30823"/>
        <dbReference type="ChEBI" id="CHEBI:136303"/>
        <dbReference type="ChEBI" id="CHEBI:136304"/>
    </reaction>
    <physiologicalReaction direction="left-to-right" evidence="14">
        <dbReference type="Rhea" id="RHEA:52065"/>
    </physiologicalReaction>
</comment>
<evidence type="ECO:0000256" key="3">
    <source>
        <dbReference type="ARBA" id="ARBA00009300"/>
    </source>
</evidence>
<comment type="catalytic activity">
    <reaction evidence="13">
        <text>9-octadecanoyloxy-octadecanoate + H2O = 9-hydroxy-octadecanoate + octadecanoate + H(+)</text>
        <dbReference type="Rhea" id="RHEA:52096"/>
        <dbReference type="ChEBI" id="CHEBI:15377"/>
        <dbReference type="ChEBI" id="CHEBI:15378"/>
        <dbReference type="ChEBI" id="CHEBI:25629"/>
        <dbReference type="ChEBI" id="CHEBI:136286"/>
        <dbReference type="ChEBI" id="CHEBI:136373"/>
    </reaction>
    <physiologicalReaction direction="left-to-right" evidence="13">
        <dbReference type="Rhea" id="RHEA:52097"/>
    </physiologicalReaction>
</comment>
<feature type="transmembrane region" description="Helical" evidence="17">
    <location>
        <begin position="88"/>
        <end position="108"/>
    </location>
</feature>
<evidence type="ECO:0000256" key="1">
    <source>
        <dbReference type="ARBA" id="ARBA00000923"/>
    </source>
</evidence>
<feature type="transmembrane region" description="Helical" evidence="17">
    <location>
        <begin position="128"/>
        <end position="146"/>
    </location>
</feature>
<feature type="transmembrane region" description="Helical" evidence="17">
    <location>
        <begin position="7"/>
        <end position="28"/>
    </location>
</feature>
<dbReference type="PANTHER" id="PTHR10989">
    <property type="entry name" value="ANDROGEN-INDUCED PROTEIN 1-RELATED"/>
    <property type="match status" value="1"/>
</dbReference>
<evidence type="ECO:0000256" key="16">
    <source>
        <dbReference type="ARBA" id="ARBA00049428"/>
    </source>
</evidence>
<dbReference type="InParanoid" id="A0A6J0U0H8"/>
<comment type="catalytic activity">
    <reaction evidence="11">
        <text>12-(9Z-octadecenoyloxy)-octadecanoate + H2O = 12-hydroxyoctadecanoate + (9Z)-octadecenoate + H(+)</text>
        <dbReference type="Rhea" id="RHEA:52060"/>
        <dbReference type="ChEBI" id="CHEBI:15377"/>
        <dbReference type="ChEBI" id="CHEBI:15378"/>
        <dbReference type="ChEBI" id="CHEBI:30823"/>
        <dbReference type="ChEBI" id="CHEBI:84201"/>
        <dbReference type="ChEBI" id="CHEBI:136302"/>
    </reaction>
    <physiologicalReaction direction="left-to-right" evidence="11">
        <dbReference type="Rhea" id="RHEA:52061"/>
    </physiologicalReaction>
</comment>
<protein>
    <submittedName>
        <fullName evidence="19">Androgen-dependent TFPI-regulating protein</fullName>
    </submittedName>
</protein>
<feature type="transmembrane region" description="Helical" evidence="17">
    <location>
        <begin position="48"/>
        <end position="67"/>
    </location>
</feature>
<evidence type="ECO:0000256" key="5">
    <source>
        <dbReference type="ARBA" id="ARBA00022989"/>
    </source>
</evidence>
<evidence type="ECO:0000256" key="12">
    <source>
        <dbReference type="ARBA" id="ARBA00048800"/>
    </source>
</evidence>
<dbReference type="PANTHER" id="PTHR10989:SF17">
    <property type="entry name" value="ANDROGEN-DEPENDENT TFPI-REGULATING PROTEIN"/>
    <property type="match status" value="1"/>
</dbReference>
<evidence type="ECO:0000256" key="15">
    <source>
        <dbReference type="ARBA" id="ARBA00049322"/>
    </source>
</evidence>
<reference evidence="19" key="1">
    <citation type="submission" date="2025-08" db="UniProtKB">
        <authorList>
            <consortium name="RefSeq"/>
        </authorList>
    </citation>
    <scope>IDENTIFICATION</scope>
</reference>
<dbReference type="OrthoDB" id="1898221at2759"/>
<dbReference type="InterPro" id="IPR006838">
    <property type="entry name" value="ADTRP_AIG1"/>
</dbReference>
<organism evidence="18 19">
    <name type="scientific">Pogona vitticeps</name>
    <name type="common">central bearded dragon</name>
    <dbReference type="NCBI Taxonomy" id="103695"/>
    <lineage>
        <taxon>Eukaryota</taxon>
        <taxon>Metazoa</taxon>
        <taxon>Chordata</taxon>
        <taxon>Craniata</taxon>
        <taxon>Vertebrata</taxon>
        <taxon>Euteleostomi</taxon>
        <taxon>Lepidosauria</taxon>
        <taxon>Squamata</taxon>
        <taxon>Bifurcata</taxon>
        <taxon>Unidentata</taxon>
        <taxon>Episquamata</taxon>
        <taxon>Toxicofera</taxon>
        <taxon>Iguania</taxon>
        <taxon>Acrodonta</taxon>
        <taxon>Agamidae</taxon>
        <taxon>Amphibolurinae</taxon>
        <taxon>Pogona</taxon>
    </lineage>
</organism>
<comment type="catalytic activity">
    <reaction evidence="9">
        <text>9-hexadecanoyloxy-octadecanoate + H2O = 9-hydroxy-octadecanoate + hexadecanoate + H(+)</text>
        <dbReference type="Rhea" id="RHEA:52052"/>
        <dbReference type="ChEBI" id="CHEBI:7896"/>
        <dbReference type="ChEBI" id="CHEBI:15377"/>
        <dbReference type="ChEBI" id="CHEBI:15378"/>
        <dbReference type="ChEBI" id="CHEBI:83670"/>
        <dbReference type="ChEBI" id="CHEBI:136286"/>
    </reaction>
    <physiologicalReaction direction="left-to-right" evidence="9">
        <dbReference type="Rhea" id="RHEA:52053"/>
    </physiologicalReaction>
</comment>
<dbReference type="RefSeq" id="XP_020652790.2">
    <property type="nucleotide sequence ID" value="XM_020797131.2"/>
</dbReference>
<dbReference type="AlphaFoldDB" id="A0A6J0U0H8"/>
<keyword evidence="18" id="KW-1185">Reference proteome</keyword>
<keyword evidence="6 17" id="KW-0472">Membrane</keyword>
<feature type="transmembrane region" description="Helical" evidence="17">
    <location>
        <begin position="158"/>
        <end position="177"/>
    </location>
</feature>
<comment type="catalytic activity">
    <reaction evidence="1">
        <text>9-(9Z-hexadecenoyloxy)-octadecanoate + H2O = (9Z)-hexadecenoate + 9-hydroxy-octadecanoate + H(+)</text>
        <dbReference type="Rhea" id="RHEA:52068"/>
        <dbReference type="ChEBI" id="CHEBI:15377"/>
        <dbReference type="ChEBI" id="CHEBI:15378"/>
        <dbReference type="ChEBI" id="CHEBI:32372"/>
        <dbReference type="ChEBI" id="CHEBI:136286"/>
        <dbReference type="ChEBI" id="CHEBI:136309"/>
    </reaction>
    <physiologicalReaction direction="left-to-right" evidence="1">
        <dbReference type="Rhea" id="RHEA:52069"/>
    </physiologicalReaction>
</comment>
<evidence type="ECO:0000256" key="10">
    <source>
        <dbReference type="ARBA" id="ARBA00048680"/>
    </source>
</evidence>
<sequence length="237" mass="27277">MRTSSLFAAHGLAFAWYVFLVYSISHIARKGEEKKPPAVLPFGGPWKFLTVLNLVLQAIFYGVTLLVEAFVLMKKQRIAKSMFPFRDLLFGALAFPISTFVFTSFWILYTYDRQLVYPKNLDLVIPEWMNHAMHTAIFPLALLELFTTPRRYPSKGKGLSLLGIAGFAYTSWVLWIYSVTGKWVYPVFEVLSPLGRVAFFSIGFLIMFFIYNVGEFLCRMIWGDSIVILDIYKKKSK</sequence>
<comment type="similarity">
    <text evidence="3">Belongs to the AIG1 family.</text>
</comment>